<accession>A0ABQ9G9E5</accession>
<dbReference type="EMBL" id="JARBHB010000014">
    <property type="protein sequence ID" value="KAJ8869047.1"/>
    <property type="molecule type" value="Genomic_DNA"/>
</dbReference>
<feature type="region of interest" description="Disordered" evidence="1">
    <location>
        <begin position="678"/>
        <end position="736"/>
    </location>
</feature>
<feature type="region of interest" description="Disordered" evidence="1">
    <location>
        <begin position="496"/>
        <end position="581"/>
    </location>
</feature>
<reference evidence="2 3" key="1">
    <citation type="submission" date="2023-02" db="EMBL/GenBank/DDBJ databases">
        <title>LHISI_Scaffold_Assembly.</title>
        <authorList>
            <person name="Stuart O.P."/>
            <person name="Cleave R."/>
            <person name="Magrath M.J.L."/>
            <person name="Mikheyev A.S."/>
        </authorList>
    </citation>
    <scope>NUCLEOTIDE SEQUENCE [LARGE SCALE GENOMIC DNA]</scope>
    <source>
        <strain evidence="2">Daus_M_001</strain>
        <tissue evidence="2">Leg muscle</tissue>
    </source>
</reference>
<feature type="compositionally biased region" description="Polar residues" evidence="1">
    <location>
        <begin position="497"/>
        <end position="508"/>
    </location>
</feature>
<evidence type="ECO:0000256" key="1">
    <source>
        <dbReference type="SAM" id="MobiDB-lite"/>
    </source>
</evidence>
<evidence type="ECO:0000313" key="3">
    <source>
        <dbReference type="Proteomes" id="UP001159363"/>
    </source>
</evidence>
<dbReference type="Proteomes" id="UP001159363">
    <property type="component" value="Chromosome 13"/>
</dbReference>
<gene>
    <name evidence="2" type="ORF">PR048_030598</name>
</gene>
<evidence type="ECO:0000313" key="2">
    <source>
        <dbReference type="EMBL" id="KAJ8869047.1"/>
    </source>
</evidence>
<feature type="compositionally biased region" description="Polar residues" evidence="1">
    <location>
        <begin position="21"/>
        <end position="39"/>
    </location>
</feature>
<comment type="caution">
    <text evidence="2">The sequence shown here is derived from an EMBL/GenBank/DDBJ whole genome shotgun (WGS) entry which is preliminary data.</text>
</comment>
<organism evidence="2 3">
    <name type="scientific">Dryococelus australis</name>
    <dbReference type="NCBI Taxonomy" id="614101"/>
    <lineage>
        <taxon>Eukaryota</taxon>
        <taxon>Metazoa</taxon>
        <taxon>Ecdysozoa</taxon>
        <taxon>Arthropoda</taxon>
        <taxon>Hexapoda</taxon>
        <taxon>Insecta</taxon>
        <taxon>Pterygota</taxon>
        <taxon>Neoptera</taxon>
        <taxon>Polyneoptera</taxon>
        <taxon>Phasmatodea</taxon>
        <taxon>Verophasmatodea</taxon>
        <taxon>Anareolatae</taxon>
        <taxon>Phasmatidae</taxon>
        <taxon>Eurycanthinae</taxon>
        <taxon>Dryococelus</taxon>
    </lineage>
</organism>
<feature type="compositionally biased region" description="Basic and acidic residues" evidence="1">
    <location>
        <begin position="1"/>
        <end position="16"/>
    </location>
</feature>
<feature type="compositionally biased region" description="Polar residues" evidence="1">
    <location>
        <begin position="723"/>
        <end position="732"/>
    </location>
</feature>
<protein>
    <submittedName>
        <fullName evidence="2">Uncharacterized protein</fullName>
    </submittedName>
</protein>
<feature type="region of interest" description="Disordered" evidence="1">
    <location>
        <begin position="1"/>
        <end position="43"/>
    </location>
</feature>
<feature type="compositionally biased region" description="Low complexity" evidence="1">
    <location>
        <begin position="546"/>
        <end position="555"/>
    </location>
</feature>
<keyword evidence="3" id="KW-1185">Reference proteome</keyword>
<name>A0ABQ9G9E5_9NEOP</name>
<sequence>MEQRRNERAGGNEKTRLPAASSGTIPTVQNPASRLSAQSPRPLVPFLTGRKAPAGARGNRSRGCRWSTGFLRYSSTSCKAYLSLENYTKRTAHRIHAYTDYTATLRKTHRQVTSSSMIPTFRRPPTSGLGNARLAVQDDLGGLRVSRSLLASYQGEPGSIPGRVTEFYQVGIVPGDAIGRRVFSGISRFSLPFIPAPLHTHPNHPHWLSRPRSCQSHLPLATSLVARSSSIWRSILRVGKLVVARASLVRRGVACLVTISTLGGNQRRNALYFLPGEEWWTFTHSTSHAVEWDTPVLRAMESVLNTWLPLQRIVLDTRQCQIPDFYLVGNMTDVASGIGGLLGMVMFLQPLHHLLLTWFPLLYKDNLAVTSSLEISSVQQSSVCVFVRRVESDSQQSVVLQTFCTAEVQCDNLKSSSSRSGAVSLQLGHWKGLKQEDTKLVPPIFGVRDKSWRYPLCWSGGYQLALSLVAVLWLLSNIAQGTVSLVRRVHTYAKTPHTPQSALHTPQSAPHAPQNPHDPQTAPYPTAAPQTAPRPKAPQTHKHTQSHNSTTHTSQVASSLQGLPPLVLPSEGEPPKDLDASQLSAMSECCCTWKDGTCVDTQGSGPSVRLSKVKVRETFYYDAAWPICGTGTMPALRGLRGRRDSEEAGRGLLLFLPTFRTGSPLAQGAVAMTDFEDQRRGPWRGPLPRASILEGRSPRGDQGGLLRATSKACTKNVDRSEQLRSPQATNPAAQFHPNGPDCWAGFGRTPAGVEENISNKLPLTSLALFIHLTLPKPLPATDRLHRCLPFGRAQQNTQLTPRAHSRCLHKARQLATFCTTCRKEHVVTRAPLATTTGTTYTISKSFNSPAQLDGKEITMQILIYDSTANTNAIHVPTEVWVSTRPGRENAASPTRLIRRVDGAAVAERLDCSPHTTVNRVEPLAESHRLFASENNASGGFSRESLVSLTLAFRCCSILTSFYPRRLSRPLCDEHTWIARIHPAILGLELEKYLQLQSGGAHEAPMYLELLCVFKVQKRRSDTGDTNSRPWGHVAPTRKASNWLALFPRALTAARRASAVESQTFGSQKHVAPEKCATRSRFGTAAPALRTMISLGLRWRSGQALASHHGDPGSIPGGFTPGSSRVTLVLNAFRTPGIRAVGVPVIDMVLFLICSSRTTHFRTSSCHVTGKRGKSPYSLHP</sequence>
<feature type="compositionally biased region" description="Low complexity" evidence="1">
    <location>
        <begin position="519"/>
        <end position="538"/>
    </location>
</feature>
<proteinExistence type="predicted"/>